<keyword evidence="2" id="KW-1185">Reference proteome</keyword>
<dbReference type="EMBL" id="JASBWU010000023">
    <property type="protein sequence ID" value="KAJ9113063.1"/>
    <property type="molecule type" value="Genomic_DNA"/>
</dbReference>
<proteinExistence type="predicted"/>
<accession>A0ACC2WMV5</accession>
<name>A0ACC2WMV5_9TREE</name>
<gene>
    <name evidence="1" type="ORF">QFC22_006159</name>
</gene>
<evidence type="ECO:0000313" key="1">
    <source>
        <dbReference type="EMBL" id="KAJ9113063.1"/>
    </source>
</evidence>
<comment type="caution">
    <text evidence="1">The sequence shown here is derived from an EMBL/GenBank/DDBJ whole genome shotgun (WGS) entry which is preliminary data.</text>
</comment>
<sequence length="606" mass="65006">MNQSSSSSPLTQLPSSSSSSSDNAQHHNAAAAAADSAPPPASSPSSASPALFGTSSSVFEMTNTNAPDLFHHERAGYHSTPVMAATKEQHDPTGMGISGGTMDTDTDTDMQIDMQLQQEKEDSPYPFAFAVPDLQPTSSANTSTSVNDPQERVALNIETQSIGYHAFIPPTNLHNNTNNVNGDSNGNVPTSTYAPAIASFYTPGHAASATSDAYLGMTALAGRGMVEQHAPRHQHQQEGRQYPHLEGLMQTFRQSQSMEHLSPNTPAPLPTVPFVPSMSSYTRAPAQNESPGHARFAGQGGLFVPSMVNDVRGYEELGAYDGGPAVHAASTMKHWSGQRVQQFGSQTPGYQHSQEHQLGHQQHTSVGLSHPMQQHSPALPQQRQNNGSPQGFSGPSFNPFVRPSTNDSSNSVGGYIVNEGQGQDGKYAVGTPMNGEYMRLAPPPTADSSGFDGGAVGDGRCYVPLDSHQRAFTGYGSQPPLQHQAHHQRQDSVDSLLLVHREMEELSTANTTPVFTPSTFPAFLPSTSVVYAPSRRSSRNRQEHRGMFNGEDVEMRESMGPTPSISTERGREETIGAGGYRSPSPKRGRRRGETKPGPNFLTKLYA</sequence>
<reference evidence="1" key="1">
    <citation type="submission" date="2023-04" db="EMBL/GenBank/DDBJ databases">
        <title>Draft Genome sequencing of Naganishia species isolated from polar environments using Oxford Nanopore Technology.</title>
        <authorList>
            <person name="Leo P."/>
            <person name="Venkateswaran K."/>
        </authorList>
    </citation>
    <scope>NUCLEOTIDE SEQUENCE</scope>
    <source>
        <strain evidence="1">MNA-CCFEE 5425</strain>
    </source>
</reference>
<organism evidence="1 2">
    <name type="scientific">Naganishia vaughanmartiniae</name>
    <dbReference type="NCBI Taxonomy" id="1424756"/>
    <lineage>
        <taxon>Eukaryota</taxon>
        <taxon>Fungi</taxon>
        <taxon>Dikarya</taxon>
        <taxon>Basidiomycota</taxon>
        <taxon>Agaricomycotina</taxon>
        <taxon>Tremellomycetes</taxon>
        <taxon>Filobasidiales</taxon>
        <taxon>Filobasidiaceae</taxon>
        <taxon>Naganishia</taxon>
    </lineage>
</organism>
<protein>
    <submittedName>
        <fullName evidence="1">Uncharacterized protein</fullName>
    </submittedName>
</protein>
<evidence type="ECO:0000313" key="2">
    <source>
        <dbReference type="Proteomes" id="UP001243375"/>
    </source>
</evidence>
<dbReference type="Proteomes" id="UP001243375">
    <property type="component" value="Unassembled WGS sequence"/>
</dbReference>